<name>N1UAY4_9LEPT</name>
<dbReference type="Proteomes" id="UP000012249">
    <property type="component" value="Unassembled WGS sequence"/>
</dbReference>
<sequence>MGKVMIGRCLLSLGSVVPEFPLILVGESSGNFSLSENYTFCK</sequence>
<accession>N1UAY4</accession>
<protein>
    <submittedName>
        <fullName evidence="1">Uncharacterized protein</fullName>
    </submittedName>
</protein>
<gene>
    <name evidence="1" type="ORF">LEP1GSC043_2337</name>
</gene>
<dbReference type="AlphaFoldDB" id="N1UAY4"/>
<organism evidence="1 2">
    <name type="scientific">Leptospira weilii str. Ecochallenge</name>
    <dbReference type="NCBI Taxonomy" id="1049986"/>
    <lineage>
        <taxon>Bacteria</taxon>
        <taxon>Pseudomonadati</taxon>
        <taxon>Spirochaetota</taxon>
        <taxon>Spirochaetia</taxon>
        <taxon>Leptospirales</taxon>
        <taxon>Leptospiraceae</taxon>
        <taxon>Leptospira</taxon>
    </lineage>
</organism>
<proteinExistence type="predicted"/>
<dbReference type="EMBL" id="AHMI02000035">
    <property type="protein sequence ID" value="EMY16267.1"/>
    <property type="molecule type" value="Genomic_DNA"/>
</dbReference>
<evidence type="ECO:0000313" key="1">
    <source>
        <dbReference type="EMBL" id="EMY16267.1"/>
    </source>
</evidence>
<reference evidence="1 2" key="1">
    <citation type="submission" date="2013-02" db="EMBL/GenBank/DDBJ databases">
        <authorList>
            <person name="Harkins D.M."/>
            <person name="Durkin A.S."/>
            <person name="Brinkac L.M."/>
            <person name="Haft D.H."/>
            <person name="Selengut J.D."/>
            <person name="Sanka R."/>
            <person name="DePew J."/>
            <person name="Purushe J."/>
            <person name="Haake D.A."/>
            <person name="Matsunaga J."/>
            <person name="Vinetz J.M."/>
            <person name="Sutton G.G."/>
            <person name="Nierman W.C."/>
            <person name="Fouts D.E."/>
        </authorList>
    </citation>
    <scope>NUCLEOTIDE SEQUENCE [LARGE SCALE GENOMIC DNA]</scope>
    <source>
        <strain evidence="1 2">Ecochallenge</strain>
    </source>
</reference>
<comment type="caution">
    <text evidence="1">The sequence shown here is derived from an EMBL/GenBank/DDBJ whole genome shotgun (WGS) entry which is preliminary data.</text>
</comment>
<evidence type="ECO:0000313" key="2">
    <source>
        <dbReference type="Proteomes" id="UP000012249"/>
    </source>
</evidence>